<keyword evidence="2" id="KW-1185">Reference proteome</keyword>
<protein>
    <submittedName>
        <fullName evidence="1">Gene transfer agent family protein</fullName>
    </submittedName>
</protein>
<gene>
    <name evidence="1" type="ORF">ICI42_17760</name>
</gene>
<dbReference type="AlphaFoldDB" id="A0A8J6PV84"/>
<dbReference type="RefSeq" id="WP_188165950.1">
    <property type="nucleotide sequence ID" value="NZ_JACVVX010000006.1"/>
</dbReference>
<reference evidence="1" key="1">
    <citation type="submission" date="2020-09" db="EMBL/GenBank/DDBJ databases">
        <title>Genome seq and assembly of Tianweitania sp.</title>
        <authorList>
            <person name="Chhetri G."/>
        </authorList>
    </citation>
    <scope>NUCLEOTIDE SEQUENCE</scope>
    <source>
        <strain evidence="1">Rool2</strain>
    </source>
</reference>
<name>A0A8J6PV84_9HYPH</name>
<evidence type="ECO:0000313" key="1">
    <source>
        <dbReference type="EMBL" id="MBD0416504.1"/>
    </source>
</evidence>
<comment type="caution">
    <text evidence="1">The sequence shown here is derived from an EMBL/GenBank/DDBJ whole genome shotgun (WGS) entry which is preliminary data.</text>
</comment>
<accession>A0A8J6PV84</accession>
<proteinExistence type="predicted"/>
<sequence>MAKTIKLPFAGDMRSFRLGIGELREMQEKCNAGPATVLARLMSFQPQAADALRPRPENYQLGEADPDFIADQNIFALTRQIGGDWRVDDVREPIRLGLIGAGTTTTEAVGLVMRYIDQADEWTSNIGLSASILLHALMGEQDDKVGKSAAETTETKATGA</sequence>
<dbReference type="InterPro" id="IPR021791">
    <property type="entry name" value="Phage_TAC_11"/>
</dbReference>
<dbReference type="Proteomes" id="UP000643405">
    <property type="component" value="Unassembled WGS sequence"/>
</dbReference>
<dbReference type="EMBL" id="JACVVX010000006">
    <property type="protein sequence ID" value="MBD0416504.1"/>
    <property type="molecule type" value="Genomic_DNA"/>
</dbReference>
<dbReference type="Pfam" id="PF11836">
    <property type="entry name" value="Phage_TAC_11"/>
    <property type="match status" value="2"/>
</dbReference>
<evidence type="ECO:0000313" key="2">
    <source>
        <dbReference type="Proteomes" id="UP000643405"/>
    </source>
</evidence>
<organism evidence="1 2">
    <name type="scientific">Oryzicola mucosus</name>
    <dbReference type="NCBI Taxonomy" id="2767425"/>
    <lineage>
        <taxon>Bacteria</taxon>
        <taxon>Pseudomonadati</taxon>
        <taxon>Pseudomonadota</taxon>
        <taxon>Alphaproteobacteria</taxon>
        <taxon>Hyphomicrobiales</taxon>
        <taxon>Phyllobacteriaceae</taxon>
        <taxon>Oryzicola</taxon>
    </lineage>
</organism>